<dbReference type="Proteomes" id="UP000184096">
    <property type="component" value="Chromosome I"/>
</dbReference>
<evidence type="ECO:0000313" key="1">
    <source>
        <dbReference type="EMBL" id="SHN85560.1"/>
    </source>
</evidence>
<reference evidence="2" key="1">
    <citation type="submission" date="2016-11" db="EMBL/GenBank/DDBJ databases">
        <authorList>
            <person name="Varghese N."/>
            <person name="Submissions S."/>
        </authorList>
    </citation>
    <scope>NUCLEOTIDE SEQUENCE [LARGE SCALE GENOMIC DNA]</scope>
    <source>
        <strain evidence="2">GAS401</strain>
    </source>
</reference>
<proteinExistence type="predicted"/>
<gene>
    <name evidence="1" type="ORF">SAMN05444170_6343</name>
</gene>
<organism evidence="1 2">
    <name type="scientific">Bradyrhizobium erythrophlei</name>
    <dbReference type="NCBI Taxonomy" id="1437360"/>
    <lineage>
        <taxon>Bacteria</taxon>
        <taxon>Pseudomonadati</taxon>
        <taxon>Pseudomonadota</taxon>
        <taxon>Alphaproteobacteria</taxon>
        <taxon>Hyphomicrobiales</taxon>
        <taxon>Nitrobacteraceae</taxon>
        <taxon>Bradyrhizobium</taxon>
    </lineage>
</organism>
<dbReference type="AlphaFoldDB" id="A0A1M7URJ3"/>
<keyword evidence="2" id="KW-1185">Reference proteome</keyword>
<accession>A0A1M7URJ3</accession>
<protein>
    <submittedName>
        <fullName evidence="1">Uncharacterized protein</fullName>
    </submittedName>
</protein>
<name>A0A1M7URJ3_9BRAD</name>
<evidence type="ECO:0000313" key="2">
    <source>
        <dbReference type="Proteomes" id="UP000184096"/>
    </source>
</evidence>
<dbReference type="EMBL" id="LT670849">
    <property type="protein sequence ID" value="SHN85560.1"/>
    <property type="molecule type" value="Genomic_DNA"/>
</dbReference>
<sequence>MIMLLVPCGVQTPPEIDRSKQPEVDFVNAMKRFLVRADVYDKM</sequence>